<reference evidence="2" key="1">
    <citation type="submission" date="2020-11" db="EMBL/GenBank/DDBJ databases">
        <title>Connecting structure to function with the recovery of over 1000 high-quality activated sludge metagenome-assembled genomes encoding full-length rRNA genes using long-read sequencing.</title>
        <authorList>
            <person name="Singleton C.M."/>
            <person name="Petriglieri F."/>
            <person name="Kristensen J.M."/>
            <person name="Kirkegaard R.H."/>
            <person name="Michaelsen T.Y."/>
            <person name="Andersen M.H."/>
            <person name="Karst S.M."/>
            <person name="Dueholm M.S."/>
            <person name="Nielsen P.H."/>
            <person name="Albertsen M."/>
        </authorList>
    </citation>
    <scope>NUCLEOTIDE SEQUENCE</scope>
    <source>
        <strain evidence="2">Fred_18-Q3-R57-64_BAT3C.431</strain>
    </source>
</reference>
<keyword evidence="1" id="KW-0472">Membrane</keyword>
<accession>A0A7T9DKC4</accession>
<dbReference type="Proteomes" id="UP000596004">
    <property type="component" value="Chromosome"/>
</dbReference>
<feature type="transmembrane region" description="Helical" evidence="1">
    <location>
        <begin position="248"/>
        <end position="265"/>
    </location>
</feature>
<keyword evidence="1" id="KW-1133">Transmembrane helix</keyword>
<sequence>MKRILFISLLLLFFAVNAHAGTCSVPDITIALSGGGLVTYTNDDFGVLAGSQVTVQCAWSFDPAPSTSCTCTQGDANCYGVWMTNVFQNGDFNTLSQIPQTLMSDIDCSGAWCATQGRPTEDLKITRTITAYNDVSHVVACGFREGQNPANNQISRQVKLHAYAGDQCLPSDSGDFGIDGDCHFHDNEVLVAANYLIQPGTTHTLVDTNVRFTDQAAVPHMISVMGEFDFNGNGQFLPQLTQRDSGKIILGFIGILFIGLILFTASKNETGALG</sequence>
<proteinExistence type="predicted"/>
<name>A0A7T9DKC4_9ARCH</name>
<organism evidence="2">
    <name type="scientific">Candidatus Iainarchaeum sp</name>
    <dbReference type="NCBI Taxonomy" id="3101447"/>
    <lineage>
        <taxon>Archaea</taxon>
        <taxon>Candidatus Iainarchaeota</taxon>
        <taxon>Candidatus Iainarchaeia</taxon>
        <taxon>Candidatus Iainarchaeales</taxon>
        <taxon>Candidatus Iainarchaeaceae</taxon>
        <taxon>Candidatus Iainarchaeum</taxon>
    </lineage>
</organism>
<dbReference type="AlphaFoldDB" id="A0A7T9DKC4"/>
<gene>
    <name evidence="2" type="ORF">IPJ89_01590</name>
</gene>
<protein>
    <submittedName>
        <fullName evidence="2">Uncharacterized protein</fullName>
    </submittedName>
</protein>
<keyword evidence="1" id="KW-0812">Transmembrane</keyword>
<evidence type="ECO:0000313" key="2">
    <source>
        <dbReference type="EMBL" id="QQR92920.1"/>
    </source>
</evidence>
<evidence type="ECO:0000256" key="1">
    <source>
        <dbReference type="SAM" id="Phobius"/>
    </source>
</evidence>
<dbReference type="EMBL" id="CP064981">
    <property type="protein sequence ID" value="QQR92920.1"/>
    <property type="molecule type" value="Genomic_DNA"/>
</dbReference>